<keyword evidence="5" id="KW-0539">Nucleus</keyword>
<keyword evidence="9" id="KW-1185">Reference proteome</keyword>
<dbReference type="SUPFAM" id="SSF47459">
    <property type="entry name" value="HLH, helix-loop-helix DNA-binding domain"/>
    <property type="match status" value="1"/>
</dbReference>
<evidence type="ECO:0000256" key="6">
    <source>
        <dbReference type="SAM" id="MobiDB-lite"/>
    </source>
</evidence>
<feature type="region of interest" description="Disordered" evidence="6">
    <location>
        <begin position="1"/>
        <end position="30"/>
    </location>
</feature>
<evidence type="ECO:0000313" key="8">
    <source>
        <dbReference type="EMBL" id="KAK9073167.1"/>
    </source>
</evidence>
<feature type="domain" description="BHLH" evidence="7">
    <location>
        <begin position="16"/>
        <end position="71"/>
    </location>
</feature>
<dbReference type="Proteomes" id="UP001408789">
    <property type="component" value="Unassembled WGS sequence"/>
</dbReference>
<evidence type="ECO:0000259" key="7">
    <source>
        <dbReference type="PROSITE" id="PS50888"/>
    </source>
</evidence>
<protein>
    <recommendedName>
        <fullName evidence="7">BHLH domain-containing protein</fullName>
    </recommendedName>
</protein>
<dbReference type="PANTHER" id="PTHR45855:SF71">
    <property type="entry name" value="MYC-TYPE, BASIC HELIX-LOOP-HELIX (BHLH) DOMAIN-CONTAINING PROTEIN-RELATED"/>
    <property type="match status" value="1"/>
</dbReference>
<evidence type="ECO:0000256" key="3">
    <source>
        <dbReference type="ARBA" id="ARBA00023125"/>
    </source>
</evidence>
<evidence type="ECO:0000313" key="9">
    <source>
        <dbReference type="Proteomes" id="UP001408789"/>
    </source>
</evidence>
<keyword evidence="2" id="KW-0805">Transcription regulation</keyword>
<dbReference type="GO" id="GO:0003677">
    <property type="term" value="F:DNA binding"/>
    <property type="evidence" value="ECO:0007669"/>
    <property type="project" value="UniProtKB-KW"/>
</dbReference>
<comment type="caution">
    <text evidence="8">The sequence shown here is derived from an EMBL/GenBank/DDBJ whole genome shotgun (WGS) entry which is preliminary data.</text>
</comment>
<dbReference type="InterPro" id="IPR031066">
    <property type="entry name" value="bHLH_ALC-like_plant"/>
</dbReference>
<reference evidence="8 9" key="1">
    <citation type="submission" date="2024-04" db="EMBL/GenBank/DDBJ databases">
        <title>The reference genome of an endangered Asteraceae, Deinandra increscens subsp. villosa, native to the Central Coast of California.</title>
        <authorList>
            <person name="Guilliams M."/>
            <person name="Hasenstab-Lehman K."/>
            <person name="Meyer R."/>
            <person name="Mcevoy S."/>
        </authorList>
    </citation>
    <scope>NUCLEOTIDE SEQUENCE [LARGE SCALE GENOMIC DNA]</scope>
    <source>
        <tissue evidence="8">Leaf</tissue>
    </source>
</reference>
<sequence length="156" mass="17456">MGSSEMEKSAKEAEDTPKESKPSSSPLHVGRSVEKLKALQTLVPNSNKVCMIDATDKASMLDEAIEYLKQLQLKVQSKFVLISPVTRLPYIQICDGSLSGKNNNDEEDLGEVPDVYEYNTKYFLVDDVELVYVIEALDESKYQKDSDGADVNRRCL</sequence>
<organism evidence="8 9">
    <name type="scientific">Deinandra increscens subsp. villosa</name>
    <dbReference type="NCBI Taxonomy" id="3103831"/>
    <lineage>
        <taxon>Eukaryota</taxon>
        <taxon>Viridiplantae</taxon>
        <taxon>Streptophyta</taxon>
        <taxon>Embryophyta</taxon>
        <taxon>Tracheophyta</taxon>
        <taxon>Spermatophyta</taxon>
        <taxon>Magnoliopsida</taxon>
        <taxon>eudicotyledons</taxon>
        <taxon>Gunneridae</taxon>
        <taxon>Pentapetalae</taxon>
        <taxon>asterids</taxon>
        <taxon>campanulids</taxon>
        <taxon>Asterales</taxon>
        <taxon>Asteraceae</taxon>
        <taxon>Asteroideae</taxon>
        <taxon>Heliantheae alliance</taxon>
        <taxon>Madieae</taxon>
        <taxon>Madiinae</taxon>
        <taxon>Deinandra</taxon>
    </lineage>
</organism>
<dbReference type="PROSITE" id="PS50888">
    <property type="entry name" value="BHLH"/>
    <property type="match status" value="1"/>
</dbReference>
<dbReference type="GO" id="GO:0046983">
    <property type="term" value="F:protein dimerization activity"/>
    <property type="evidence" value="ECO:0007669"/>
    <property type="project" value="InterPro"/>
</dbReference>
<accession>A0AAP0H657</accession>
<dbReference type="Gene3D" id="4.10.280.10">
    <property type="entry name" value="Helix-loop-helix DNA-binding domain"/>
    <property type="match status" value="1"/>
</dbReference>
<comment type="subcellular location">
    <subcellularLocation>
        <location evidence="1">Nucleus</location>
    </subcellularLocation>
</comment>
<name>A0AAP0H657_9ASTR</name>
<evidence type="ECO:0000256" key="4">
    <source>
        <dbReference type="ARBA" id="ARBA00023163"/>
    </source>
</evidence>
<keyword evidence="3" id="KW-0238">DNA-binding</keyword>
<dbReference type="GO" id="GO:0005634">
    <property type="term" value="C:nucleus"/>
    <property type="evidence" value="ECO:0007669"/>
    <property type="project" value="UniProtKB-SubCell"/>
</dbReference>
<feature type="compositionally biased region" description="Basic and acidic residues" evidence="6">
    <location>
        <begin position="1"/>
        <end position="21"/>
    </location>
</feature>
<dbReference type="AlphaFoldDB" id="A0AAP0H657"/>
<evidence type="ECO:0000256" key="2">
    <source>
        <dbReference type="ARBA" id="ARBA00023015"/>
    </source>
</evidence>
<dbReference type="InterPro" id="IPR036638">
    <property type="entry name" value="HLH_DNA-bd_sf"/>
</dbReference>
<evidence type="ECO:0000256" key="1">
    <source>
        <dbReference type="ARBA" id="ARBA00004123"/>
    </source>
</evidence>
<dbReference type="InterPro" id="IPR011598">
    <property type="entry name" value="bHLH_dom"/>
</dbReference>
<gene>
    <name evidence="8" type="ORF">SSX86_007491</name>
</gene>
<proteinExistence type="predicted"/>
<dbReference type="PANTHER" id="PTHR45855">
    <property type="entry name" value="TRANSCRIPTION FACTOR PIF1-RELATED"/>
    <property type="match status" value="1"/>
</dbReference>
<keyword evidence="4" id="KW-0804">Transcription</keyword>
<evidence type="ECO:0000256" key="5">
    <source>
        <dbReference type="ARBA" id="ARBA00023242"/>
    </source>
</evidence>
<dbReference type="EMBL" id="JBCNJP010000009">
    <property type="protein sequence ID" value="KAK9073167.1"/>
    <property type="molecule type" value="Genomic_DNA"/>
</dbReference>